<evidence type="ECO:0000256" key="2">
    <source>
        <dbReference type="ARBA" id="ARBA00022475"/>
    </source>
</evidence>
<dbReference type="GO" id="GO:0005886">
    <property type="term" value="C:plasma membrane"/>
    <property type="evidence" value="ECO:0007669"/>
    <property type="project" value="UniProtKB-SubCell"/>
</dbReference>
<protein>
    <submittedName>
        <fullName evidence="8">Uncharacterized protein</fullName>
    </submittedName>
</protein>
<keyword evidence="3 7" id="KW-0812">Transmembrane</keyword>
<comment type="subcellular location">
    <subcellularLocation>
        <location evidence="1">Cell membrane</location>
        <topology evidence="1">Multi-pass membrane protein</topology>
    </subcellularLocation>
</comment>
<feature type="region of interest" description="Disordered" evidence="6">
    <location>
        <begin position="146"/>
        <end position="166"/>
    </location>
</feature>
<evidence type="ECO:0000313" key="9">
    <source>
        <dbReference type="Proteomes" id="UP000242699"/>
    </source>
</evidence>
<dbReference type="Proteomes" id="UP000242699">
    <property type="component" value="Unassembled WGS sequence"/>
</dbReference>
<keyword evidence="5 7" id="KW-0472">Membrane</keyword>
<feature type="transmembrane region" description="Helical" evidence="7">
    <location>
        <begin position="29"/>
        <end position="51"/>
    </location>
</feature>
<evidence type="ECO:0000256" key="4">
    <source>
        <dbReference type="ARBA" id="ARBA00022989"/>
    </source>
</evidence>
<evidence type="ECO:0000256" key="3">
    <source>
        <dbReference type="ARBA" id="ARBA00022692"/>
    </source>
</evidence>
<evidence type="ECO:0000256" key="5">
    <source>
        <dbReference type="ARBA" id="ARBA00023136"/>
    </source>
</evidence>
<dbReference type="InterPro" id="IPR020948">
    <property type="entry name" value="P_starv_induced_PsiE-like"/>
</dbReference>
<keyword evidence="2" id="KW-1003">Cell membrane</keyword>
<organism evidence="8 9">
    <name type="scientific">Sulfobacillus benefaciens</name>
    <dbReference type="NCBI Taxonomy" id="453960"/>
    <lineage>
        <taxon>Bacteria</taxon>
        <taxon>Bacillati</taxon>
        <taxon>Bacillota</taxon>
        <taxon>Clostridia</taxon>
        <taxon>Eubacteriales</taxon>
        <taxon>Clostridiales Family XVII. Incertae Sedis</taxon>
        <taxon>Sulfobacillus</taxon>
    </lineage>
</organism>
<reference evidence="8 9" key="1">
    <citation type="journal article" date="2014" name="BMC Genomics">
        <title>Comparison of environmental and isolate Sulfobacillus genomes reveals diverse carbon, sulfur, nitrogen, and hydrogen metabolisms.</title>
        <authorList>
            <person name="Justice N.B."/>
            <person name="Norman A."/>
            <person name="Brown C.T."/>
            <person name="Singh A."/>
            <person name="Thomas B.C."/>
            <person name="Banfield J.F."/>
        </authorList>
    </citation>
    <scope>NUCLEOTIDE SEQUENCE [LARGE SCALE GENOMIC DNA]</scope>
    <source>
        <strain evidence="8">AMDSBA1</strain>
    </source>
</reference>
<evidence type="ECO:0000256" key="7">
    <source>
        <dbReference type="SAM" id="Phobius"/>
    </source>
</evidence>
<evidence type="ECO:0000256" key="6">
    <source>
        <dbReference type="SAM" id="MobiDB-lite"/>
    </source>
</evidence>
<evidence type="ECO:0000256" key="1">
    <source>
        <dbReference type="ARBA" id="ARBA00004651"/>
    </source>
</evidence>
<feature type="transmembrane region" description="Helical" evidence="7">
    <location>
        <begin position="123"/>
        <end position="140"/>
    </location>
</feature>
<feature type="transmembrane region" description="Helical" evidence="7">
    <location>
        <begin position="63"/>
        <end position="86"/>
    </location>
</feature>
<comment type="caution">
    <text evidence="8">The sequence shown here is derived from an EMBL/GenBank/DDBJ whole genome shotgun (WGS) entry which is preliminary data.</text>
</comment>
<evidence type="ECO:0000313" key="8">
    <source>
        <dbReference type="EMBL" id="PSR29659.1"/>
    </source>
</evidence>
<proteinExistence type="predicted"/>
<keyword evidence="4 7" id="KW-1133">Transmembrane helix</keyword>
<dbReference type="AlphaFoldDB" id="A0A2T2X593"/>
<name>A0A2T2X593_9FIRM</name>
<accession>A0A2T2X593</accession>
<dbReference type="EMBL" id="PXYT01000014">
    <property type="protein sequence ID" value="PSR29659.1"/>
    <property type="molecule type" value="Genomic_DNA"/>
</dbReference>
<sequence>MFLFQATLTSSRSPVHPWISRILIWGIDILYLLAVLSIFLLAGHVVAAIALRLSLSHRSTYTVLLTALDPILLLVMLAELLHTIAVATQTHRLPKEQLMALLWMALLRHAVVLTQTAPSLATPNAAATLGGLIVLTTLLGKRRRHGGDIHVPHDPSPLPDTEKSHY</sequence>
<dbReference type="Pfam" id="PF06146">
    <property type="entry name" value="PsiE"/>
    <property type="match status" value="1"/>
</dbReference>
<gene>
    <name evidence="8" type="ORF">C7B43_07665</name>
</gene>